<dbReference type="GO" id="GO:0005886">
    <property type="term" value="C:plasma membrane"/>
    <property type="evidence" value="ECO:0007669"/>
    <property type="project" value="UniProtKB-SubCell"/>
</dbReference>
<comment type="caution">
    <text evidence="15">The sequence shown here is derived from an EMBL/GenBank/DDBJ whole genome shotgun (WGS) entry which is preliminary data.</text>
</comment>
<feature type="transmembrane region" description="Helical" evidence="14">
    <location>
        <begin position="454"/>
        <end position="477"/>
    </location>
</feature>
<accession>A0A495BKI0</accession>
<evidence type="ECO:0000256" key="6">
    <source>
        <dbReference type="ARBA" id="ARBA00022538"/>
    </source>
</evidence>
<evidence type="ECO:0000256" key="13">
    <source>
        <dbReference type="PIRSR" id="PIRSR006247-1"/>
    </source>
</evidence>
<evidence type="ECO:0000256" key="12">
    <source>
        <dbReference type="PIRNR" id="PIRNR006247"/>
    </source>
</evidence>
<keyword evidence="11 12" id="KW-0472">Membrane</keyword>
<feature type="transmembrane region" description="Helical" evidence="14">
    <location>
        <begin position="391"/>
        <end position="415"/>
    </location>
</feature>
<keyword evidence="7 14" id="KW-0812">Transmembrane</keyword>
<keyword evidence="8 12" id="KW-0630">Potassium</keyword>
<dbReference type="PIRSF" id="PIRSF006247">
    <property type="entry name" value="TrkH"/>
    <property type="match status" value="1"/>
</dbReference>
<feature type="transmembrane region" description="Helical" evidence="14">
    <location>
        <begin position="39"/>
        <end position="58"/>
    </location>
</feature>
<keyword evidence="9 14" id="KW-1133">Transmembrane helix</keyword>
<evidence type="ECO:0000256" key="1">
    <source>
        <dbReference type="ARBA" id="ARBA00004429"/>
    </source>
</evidence>
<evidence type="ECO:0000256" key="7">
    <source>
        <dbReference type="ARBA" id="ARBA00022692"/>
    </source>
</evidence>
<evidence type="ECO:0000313" key="16">
    <source>
        <dbReference type="Proteomes" id="UP000279384"/>
    </source>
</evidence>
<protein>
    <recommendedName>
        <fullName evidence="12">Trk system potassium uptake protein</fullName>
    </recommendedName>
</protein>
<keyword evidence="13" id="KW-0479">Metal-binding</keyword>
<name>A0A495BKI0_VOGIN</name>
<dbReference type="GO" id="GO:0046872">
    <property type="term" value="F:metal ion binding"/>
    <property type="evidence" value="ECO:0007669"/>
    <property type="project" value="UniProtKB-KW"/>
</dbReference>
<comment type="subcellular location">
    <subcellularLocation>
        <location evidence="1 12">Cell inner membrane</location>
        <topology evidence="1 12">Multi-pass membrane protein</topology>
    </subcellularLocation>
</comment>
<feature type="transmembrane region" description="Helical" evidence="14">
    <location>
        <begin position="276"/>
        <end position="294"/>
    </location>
</feature>
<evidence type="ECO:0000256" key="5">
    <source>
        <dbReference type="ARBA" id="ARBA00022519"/>
    </source>
</evidence>
<sequence>MLKILPVIHVLAKLIMLFSGTFAFPALVSWYYDDGTLPYFVRAAAASGIAGFLLWIATARFERELKPKDGFILVTLLWITFAVTACLPMLFYLPGMTVTNAFFESMSALTTTGATTMQGLDRLPPSINFWRHFLTWLGGMGIIVLAVAVLPLLGIGGMQLYKAETPGPMKDNKLAPRIGQTAKSLWYVYSALTLACYACLLLAGMAPLDALCHAFTAVALGGFSTKDSSISHFDSWQIEAVLCVFMILAAMNFATHFLSWQRRSLKSYWHDIEARYVVLLLLGSILAMSLYLWWQQIYTFTTALRYVSFNLISVATDTGYASTDYAQWPIFVPLWMLFLSCLTVSSGSTGGGIKMIRTLILTRQGYREMSTLLHPKAVLPLKIGNRVIPEAVAFSVLGFIFVYFMSVVVFTFVLIGSGLDFITAFTASLACINNIGPGLGQIGPTGNYAGLSDFQTWVCTLAMLVGRLEVFSVLILFTPTFWRK</sequence>
<keyword evidence="4 12" id="KW-1003">Cell membrane</keyword>
<dbReference type="PANTHER" id="PTHR32024">
    <property type="entry name" value="TRK SYSTEM POTASSIUM UPTAKE PROTEIN TRKG-RELATED"/>
    <property type="match status" value="1"/>
</dbReference>
<feature type="binding site" evidence="13">
    <location>
        <position position="434"/>
    </location>
    <ligand>
        <name>K(+)</name>
        <dbReference type="ChEBI" id="CHEBI:29103"/>
    </ligand>
</feature>
<reference evidence="15 16" key="1">
    <citation type="submission" date="2018-10" db="EMBL/GenBank/DDBJ databases">
        <title>Genomic Encyclopedia of Type Strains, Phase IV (KMG-IV): sequencing the most valuable type-strain genomes for metagenomic binning, comparative biology and taxonomic classification.</title>
        <authorList>
            <person name="Goeker M."/>
        </authorList>
    </citation>
    <scope>NUCLEOTIDE SEQUENCE [LARGE SCALE GENOMIC DNA]</scope>
    <source>
        <strain evidence="15 16">DSM 3303</strain>
    </source>
</reference>
<keyword evidence="5 12" id="KW-0997">Cell inner membrane</keyword>
<dbReference type="InterPro" id="IPR004772">
    <property type="entry name" value="TrkH"/>
</dbReference>
<organism evidence="15 16">
    <name type="scientific">Vogesella indigofera</name>
    <name type="common">Pseudomonas indigofera</name>
    <dbReference type="NCBI Taxonomy" id="45465"/>
    <lineage>
        <taxon>Bacteria</taxon>
        <taxon>Pseudomonadati</taxon>
        <taxon>Pseudomonadota</taxon>
        <taxon>Betaproteobacteria</taxon>
        <taxon>Neisseriales</taxon>
        <taxon>Chromobacteriaceae</taxon>
        <taxon>Vogesella</taxon>
    </lineage>
</organism>
<evidence type="ECO:0000256" key="4">
    <source>
        <dbReference type="ARBA" id="ARBA00022475"/>
    </source>
</evidence>
<dbReference type="EMBL" id="RBID01000011">
    <property type="protein sequence ID" value="RKQ61102.1"/>
    <property type="molecule type" value="Genomic_DNA"/>
</dbReference>
<evidence type="ECO:0000313" key="15">
    <source>
        <dbReference type="EMBL" id="RKQ61102.1"/>
    </source>
</evidence>
<evidence type="ECO:0000256" key="11">
    <source>
        <dbReference type="ARBA" id="ARBA00023136"/>
    </source>
</evidence>
<dbReference type="GO" id="GO:0015379">
    <property type="term" value="F:potassium:chloride symporter activity"/>
    <property type="evidence" value="ECO:0007669"/>
    <property type="project" value="InterPro"/>
</dbReference>
<dbReference type="Pfam" id="PF02386">
    <property type="entry name" value="TrkH"/>
    <property type="match status" value="1"/>
</dbReference>
<feature type="binding site" evidence="13">
    <location>
        <position position="221"/>
    </location>
    <ligand>
        <name>K(+)</name>
        <dbReference type="ChEBI" id="CHEBI:29103"/>
    </ligand>
</feature>
<feature type="binding site" evidence="13">
    <location>
        <position position="111"/>
    </location>
    <ligand>
        <name>K(+)</name>
        <dbReference type="ChEBI" id="CHEBI:29103"/>
    </ligand>
</feature>
<feature type="transmembrane region" description="Helical" evidence="14">
    <location>
        <begin position="330"/>
        <end position="353"/>
    </location>
</feature>
<feature type="transmembrane region" description="Helical" evidence="14">
    <location>
        <begin position="70"/>
        <end position="93"/>
    </location>
</feature>
<feature type="transmembrane region" description="Helical" evidence="14">
    <location>
        <begin position="133"/>
        <end position="153"/>
    </location>
</feature>
<evidence type="ECO:0000256" key="14">
    <source>
        <dbReference type="SAM" id="Phobius"/>
    </source>
</evidence>
<feature type="transmembrane region" description="Helical" evidence="14">
    <location>
        <begin position="186"/>
        <end position="206"/>
    </location>
</feature>
<dbReference type="Proteomes" id="UP000279384">
    <property type="component" value="Unassembled WGS sequence"/>
</dbReference>
<feature type="binding site" evidence="13">
    <location>
        <position position="220"/>
    </location>
    <ligand>
        <name>K(+)</name>
        <dbReference type="ChEBI" id="CHEBI:29103"/>
    </ligand>
</feature>
<feature type="binding site" evidence="13">
    <location>
        <position position="318"/>
    </location>
    <ligand>
        <name>K(+)</name>
        <dbReference type="ChEBI" id="CHEBI:29103"/>
    </ligand>
</feature>
<evidence type="ECO:0000256" key="9">
    <source>
        <dbReference type="ARBA" id="ARBA00022989"/>
    </source>
</evidence>
<evidence type="ECO:0000256" key="10">
    <source>
        <dbReference type="ARBA" id="ARBA00023065"/>
    </source>
</evidence>
<dbReference type="InterPro" id="IPR003445">
    <property type="entry name" value="Cat_transpt"/>
</dbReference>
<feature type="transmembrane region" description="Helical" evidence="14">
    <location>
        <begin position="236"/>
        <end position="255"/>
    </location>
</feature>
<comment type="similarity">
    <text evidence="2 12">Belongs to the TrkH potassium transport family.</text>
</comment>
<gene>
    <name evidence="15" type="ORF">C8E02_0869</name>
</gene>
<keyword evidence="6 12" id="KW-0633">Potassium transport</keyword>
<comment type="function">
    <text evidence="12">Low-affinity potassium transport system. Interacts with Trk system potassium uptake protein TrkA.</text>
</comment>
<evidence type="ECO:0000256" key="8">
    <source>
        <dbReference type="ARBA" id="ARBA00022958"/>
    </source>
</evidence>
<feature type="binding site" evidence="13">
    <location>
        <position position="112"/>
    </location>
    <ligand>
        <name>K(+)</name>
        <dbReference type="ChEBI" id="CHEBI:29103"/>
    </ligand>
</feature>
<dbReference type="RefSeq" id="WP_211329152.1">
    <property type="nucleotide sequence ID" value="NZ_RBID01000011.1"/>
</dbReference>
<evidence type="ECO:0000256" key="3">
    <source>
        <dbReference type="ARBA" id="ARBA00022448"/>
    </source>
</evidence>
<evidence type="ECO:0000256" key="2">
    <source>
        <dbReference type="ARBA" id="ARBA00009137"/>
    </source>
</evidence>
<dbReference type="PANTHER" id="PTHR32024:SF2">
    <property type="entry name" value="TRK SYSTEM POTASSIUM UPTAKE PROTEIN TRKG-RELATED"/>
    <property type="match status" value="1"/>
</dbReference>
<proteinExistence type="inferred from homology"/>
<keyword evidence="10 12" id="KW-0406">Ion transport</keyword>
<keyword evidence="3 12" id="KW-0813">Transport</keyword>
<dbReference type="AlphaFoldDB" id="A0A495BKI0"/>